<dbReference type="PANTHER" id="PTHR45527:SF1">
    <property type="entry name" value="FATTY ACID SYNTHASE"/>
    <property type="match status" value="1"/>
</dbReference>
<proteinExistence type="predicted"/>
<keyword evidence="2" id="KW-0596">Phosphopantetheine</keyword>
<sequence length="1101" mass="120514">MRRGAAGTRPVRNPYRRHAGAATRPGPTRDACAAAPHAIHRAAPSMIPMSFAQQRLWFLGKLEGPGIAFNVPLALHLAGPLDGFVLQAALSDLLSRHESLRTCFTDAEGIGYQVVLPRERAACVLNVVDQAEEELDDAMRRFHSQPFDLEREIPLRAMLYRLAPQRHVLLLLVHHIASDGWSWAPMLRDLAQAYAARLGGQAPAWTPLPVQYADYSLWQREWMTQADTTDSDVARLVDYWKRSLAGLPEQLDLPFDRPRPARASQHGATVQVRWDESLASPLRQLARDARGSLFMGVHALVAALLFKLGAGEDLPLGTPVAGRSEEALNDLVGFFVNLLVLRSDVSGRPSFRQLLARVRDADLDAYAHQELPFERMVDIVNPGRATSRHPLFQVAVILQNNRDALFEVPGLSAQARFLVTETAKYDLTFEFTELFDAAGRPDGLALQLEYATELFDRSTVQRFADSLRHLLTQVVAQPDCSLADIELLSAQERYTLLQTWNDTAHAVPNATVSELFGAQAARTPDAPAASEGASTLSYRELDARANQLAHYLRSLGVGADQRVGLCMERSLDQLVAMLAILKAGGAYLPLDPNYPEARLSLMLNEASAMRVVTRAEHVARLHSSGVATLVFDDCGQTVGHLPQSAPPMECHPDHLAYVIYTSGSTGAPKGIAVSHRNVVELAWNRRWRDGAQQRVLMHSPPVFDACTYETWVPLLSGQHVILAPPGRADLPVLADTIVRHQVTALFLTTALFRLLVEEHGDCLGNVRTVWSGGEAAVPRVFRELLARYPHIDAVNVYGPTETTTFATCHRVLAPVSEAPIPIGKPLDNTRVYVLDDALRPVPVGVPGELYIAGAGLARGYLQRAGLTAQRFVASPFGAPGERMYRTGDRVRWREDGQLIYVGRTDHQVKIRGHRVELGEIEAVLATQPGVRQAAVIVREDQPGQRQLVAYAVAAQGAALDASTLRRALAGTMPEYMVPAAVILLDALPLTINGKLDQRALPAPVFQPASGGVPATPEEYALAGLFAEVLGLQRVGTQDSFFDLGGHSLLATRLISRIRSSLQVELSIRTLFEAPTVAELALRLREASPITRKPLRPMRGGA</sequence>
<evidence type="ECO:0000313" key="6">
    <source>
        <dbReference type="EMBL" id="RUL78899.1"/>
    </source>
</evidence>
<dbReference type="AlphaFoldDB" id="A0A3S0RMR4"/>
<dbReference type="InterPro" id="IPR023213">
    <property type="entry name" value="CAT-like_dom_sf"/>
</dbReference>
<name>A0A3S0RMR4_9GAMM</name>
<dbReference type="SUPFAM" id="SSF56801">
    <property type="entry name" value="Acetyl-CoA synthetase-like"/>
    <property type="match status" value="1"/>
</dbReference>
<keyword evidence="7" id="KW-1185">Reference proteome</keyword>
<dbReference type="GO" id="GO:0043041">
    <property type="term" value="P:amino acid activation for nonribosomal peptide biosynthetic process"/>
    <property type="evidence" value="ECO:0007669"/>
    <property type="project" value="TreeGrafter"/>
</dbReference>
<evidence type="ECO:0000256" key="2">
    <source>
        <dbReference type="ARBA" id="ARBA00022450"/>
    </source>
</evidence>
<dbReference type="InterPro" id="IPR029058">
    <property type="entry name" value="AB_hydrolase_fold"/>
</dbReference>
<keyword evidence="3" id="KW-0597">Phosphoprotein</keyword>
<dbReference type="PANTHER" id="PTHR45527">
    <property type="entry name" value="NONRIBOSOMAL PEPTIDE SYNTHETASE"/>
    <property type="match status" value="1"/>
</dbReference>
<dbReference type="InterPro" id="IPR006162">
    <property type="entry name" value="Ppantetheine_attach_site"/>
</dbReference>
<dbReference type="GO" id="GO:0072330">
    <property type="term" value="P:monocarboxylic acid biosynthetic process"/>
    <property type="evidence" value="ECO:0007669"/>
    <property type="project" value="UniProtKB-ARBA"/>
</dbReference>
<dbReference type="InterPro" id="IPR036736">
    <property type="entry name" value="ACP-like_sf"/>
</dbReference>
<reference evidence="6 7" key="1">
    <citation type="submission" date="2018-12" db="EMBL/GenBank/DDBJ databases">
        <title>Dyella dinghuensis sp. nov. DHOA06 and Dyella choica sp. nov. 4M-K27, isolated from forest soil.</title>
        <authorList>
            <person name="Qiu L.-H."/>
            <person name="Gao Z.-H."/>
        </authorList>
    </citation>
    <scope>NUCLEOTIDE SEQUENCE [LARGE SCALE GENOMIC DNA]</scope>
    <source>
        <strain evidence="6 7">4M-K27</strain>
    </source>
</reference>
<dbReference type="InterPro" id="IPR010071">
    <property type="entry name" value="AA_adenyl_dom"/>
</dbReference>
<dbReference type="InterPro" id="IPR025110">
    <property type="entry name" value="AMP-bd_C"/>
</dbReference>
<dbReference type="InterPro" id="IPR020845">
    <property type="entry name" value="AMP-binding_CS"/>
</dbReference>
<dbReference type="PROSITE" id="PS50075">
    <property type="entry name" value="CARRIER"/>
    <property type="match status" value="1"/>
</dbReference>
<accession>A0A3S0RMR4</accession>
<dbReference type="InterPro" id="IPR045851">
    <property type="entry name" value="AMP-bd_C_sf"/>
</dbReference>
<dbReference type="SUPFAM" id="SSF52777">
    <property type="entry name" value="CoA-dependent acyltransferases"/>
    <property type="match status" value="2"/>
</dbReference>
<dbReference type="GO" id="GO:0003824">
    <property type="term" value="F:catalytic activity"/>
    <property type="evidence" value="ECO:0007669"/>
    <property type="project" value="InterPro"/>
</dbReference>
<evidence type="ECO:0000313" key="7">
    <source>
        <dbReference type="Proteomes" id="UP000274358"/>
    </source>
</evidence>
<dbReference type="Gene3D" id="3.30.300.30">
    <property type="match status" value="1"/>
</dbReference>
<dbReference type="CDD" id="cd12117">
    <property type="entry name" value="A_NRPS_Srf_like"/>
    <property type="match status" value="1"/>
</dbReference>
<dbReference type="SMART" id="SM00823">
    <property type="entry name" value="PKS_PP"/>
    <property type="match status" value="1"/>
</dbReference>
<dbReference type="FunFam" id="2.30.38.10:FF:000001">
    <property type="entry name" value="Non-ribosomal peptide synthetase PvdI"/>
    <property type="match status" value="1"/>
</dbReference>
<evidence type="ECO:0000256" key="1">
    <source>
        <dbReference type="ARBA" id="ARBA00001957"/>
    </source>
</evidence>
<protein>
    <submittedName>
        <fullName evidence="6">Amino acid adenylation domain-containing protein</fullName>
    </submittedName>
</protein>
<dbReference type="Gene3D" id="2.30.38.10">
    <property type="entry name" value="Luciferase, Domain 3"/>
    <property type="match status" value="1"/>
</dbReference>
<gene>
    <name evidence="6" type="ORF">EKH80_03605</name>
</gene>
<dbReference type="InterPro" id="IPR001242">
    <property type="entry name" value="Condensation_dom"/>
</dbReference>
<dbReference type="Proteomes" id="UP000274358">
    <property type="component" value="Unassembled WGS sequence"/>
</dbReference>
<dbReference type="Pfam" id="PF00550">
    <property type="entry name" value="PP-binding"/>
    <property type="match status" value="1"/>
</dbReference>
<dbReference type="EMBL" id="RYYV01000002">
    <property type="protein sequence ID" value="RUL78899.1"/>
    <property type="molecule type" value="Genomic_DNA"/>
</dbReference>
<feature type="region of interest" description="Disordered" evidence="4">
    <location>
        <begin position="1"/>
        <end position="31"/>
    </location>
</feature>
<dbReference type="FunFam" id="3.40.50.980:FF:000001">
    <property type="entry name" value="Non-ribosomal peptide synthetase"/>
    <property type="match status" value="1"/>
</dbReference>
<dbReference type="InterPro" id="IPR020806">
    <property type="entry name" value="PKS_PP-bd"/>
</dbReference>
<dbReference type="InterPro" id="IPR009081">
    <property type="entry name" value="PP-bd_ACP"/>
</dbReference>
<organism evidence="6 7">
    <name type="scientific">Dyella choica</name>
    <dbReference type="NCBI Taxonomy" id="1927959"/>
    <lineage>
        <taxon>Bacteria</taxon>
        <taxon>Pseudomonadati</taxon>
        <taxon>Pseudomonadota</taxon>
        <taxon>Gammaproteobacteria</taxon>
        <taxon>Lysobacterales</taxon>
        <taxon>Rhodanobacteraceae</taxon>
        <taxon>Dyella</taxon>
    </lineage>
</organism>
<comment type="cofactor">
    <cofactor evidence="1">
        <name>pantetheine 4'-phosphate</name>
        <dbReference type="ChEBI" id="CHEBI:47942"/>
    </cofactor>
</comment>
<dbReference type="Gene3D" id="3.30.559.10">
    <property type="entry name" value="Chloramphenicol acetyltransferase-like domain"/>
    <property type="match status" value="1"/>
</dbReference>
<evidence type="ECO:0000256" key="3">
    <source>
        <dbReference type="ARBA" id="ARBA00022553"/>
    </source>
</evidence>
<dbReference type="Pfam" id="PF00501">
    <property type="entry name" value="AMP-binding"/>
    <property type="match status" value="1"/>
</dbReference>
<dbReference type="InterPro" id="IPR000873">
    <property type="entry name" value="AMP-dep_synth/lig_dom"/>
</dbReference>
<dbReference type="Gene3D" id="3.40.50.1820">
    <property type="entry name" value="alpha/beta hydrolase"/>
    <property type="match status" value="1"/>
</dbReference>
<dbReference type="FunFam" id="1.10.1200.10:FF:000016">
    <property type="entry name" value="Non-ribosomal peptide synthase"/>
    <property type="match status" value="1"/>
</dbReference>
<feature type="domain" description="Carrier" evidence="5">
    <location>
        <begin position="1012"/>
        <end position="1087"/>
    </location>
</feature>
<dbReference type="GO" id="GO:0044550">
    <property type="term" value="P:secondary metabolite biosynthetic process"/>
    <property type="evidence" value="ECO:0007669"/>
    <property type="project" value="UniProtKB-ARBA"/>
</dbReference>
<dbReference type="Pfam" id="PF13193">
    <property type="entry name" value="AMP-binding_C"/>
    <property type="match status" value="1"/>
</dbReference>
<dbReference type="CDD" id="cd19540">
    <property type="entry name" value="LCL_NRPS-like"/>
    <property type="match status" value="1"/>
</dbReference>
<dbReference type="Gene3D" id="3.40.50.980">
    <property type="match status" value="2"/>
</dbReference>
<dbReference type="SUPFAM" id="SSF47336">
    <property type="entry name" value="ACP-like"/>
    <property type="match status" value="1"/>
</dbReference>
<evidence type="ECO:0000256" key="4">
    <source>
        <dbReference type="SAM" id="MobiDB-lite"/>
    </source>
</evidence>
<dbReference type="GO" id="GO:0005829">
    <property type="term" value="C:cytosol"/>
    <property type="evidence" value="ECO:0007669"/>
    <property type="project" value="TreeGrafter"/>
</dbReference>
<dbReference type="GO" id="GO:0031177">
    <property type="term" value="F:phosphopantetheine binding"/>
    <property type="evidence" value="ECO:0007669"/>
    <property type="project" value="InterPro"/>
</dbReference>
<dbReference type="FunFam" id="3.30.300.30:FF:000010">
    <property type="entry name" value="Enterobactin synthetase component F"/>
    <property type="match status" value="1"/>
</dbReference>
<dbReference type="Pfam" id="PF00668">
    <property type="entry name" value="Condensation"/>
    <property type="match status" value="1"/>
</dbReference>
<evidence type="ECO:0000259" key="5">
    <source>
        <dbReference type="PROSITE" id="PS50075"/>
    </source>
</evidence>
<dbReference type="PROSITE" id="PS00455">
    <property type="entry name" value="AMP_BINDING"/>
    <property type="match status" value="1"/>
</dbReference>
<dbReference type="Gene3D" id="3.30.559.30">
    <property type="entry name" value="Nonribosomal peptide synthetase, condensation domain"/>
    <property type="match status" value="1"/>
</dbReference>
<dbReference type="NCBIfam" id="TIGR01733">
    <property type="entry name" value="AA-adenyl-dom"/>
    <property type="match status" value="1"/>
</dbReference>
<dbReference type="PROSITE" id="PS00012">
    <property type="entry name" value="PHOSPHOPANTETHEINE"/>
    <property type="match status" value="1"/>
</dbReference>
<comment type="caution">
    <text evidence="6">The sequence shown here is derived from an EMBL/GenBank/DDBJ whole genome shotgun (WGS) entry which is preliminary data.</text>
</comment>
<dbReference type="FunFam" id="3.40.50.12780:FF:000012">
    <property type="entry name" value="Non-ribosomal peptide synthetase"/>
    <property type="match status" value="1"/>
</dbReference>